<evidence type="ECO:0000256" key="4">
    <source>
        <dbReference type="ARBA" id="ARBA00022967"/>
    </source>
</evidence>
<dbReference type="STRING" id="1848.SAMN05443637_11277"/>
<dbReference type="Gene3D" id="3.40.50.300">
    <property type="entry name" value="P-loop containing nucleotide triphosphate hydrolases"/>
    <property type="match status" value="1"/>
</dbReference>
<dbReference type="Pfam" id="PF00005">
    <property type="entry name" value="ABC_tran"/>
    <property type="match status" value="1"/>
</dbReference>
<evidence type="ECO:0000313" key="7">
    <source>
        <dbReference type="Proteomes" id="UP000184363"/>
    </source>
</evidence>
<organism evidence="6 7">
    <name type="scientific">Pseudonocardia thermophila</name>
    <dbReference type="NCBI Taxonomy" id="1848"/>
    <lineage>
        <taxon>Bacteria</taxon>
        <taxon>Bacillati</taxon>
        <taxon>Actinomycetota</taxon>
        <taxon>Actinomycetes</taxon>
        <taxon>Pseudonocardiales</taxon>
        <taxon>Pseudonocardiaceae</taxon>
        <taxon>Pseudonocardia</taxon>
    </lineage>
</organism>
<sequence length="347" mass="36595">MIEDEHGLRFTGLAVGYRRTSVHTGLTGRARRGELTVLVGPNGAGKSTLLRTLACLQPPIAGTVRLDGTDLAGIAPMERARRLAVVLTDRVDVGLLSGRELVAIGRHPHTGPSGRLGPRDLAVVDDAIAAVGAGHLVGRRVAELSDGERQRVLTARALAQEPGLLLLDEPSAFLDVAARVALLGMLRDLARERHMGVVVSTHDLELALRLADHVWLLDRTGLRCGSPEELVVNGAVAAVFDTPALAFDPVSGTFTLADGSAGRPALVVAEQPHRALAARALARAGWRVVPTSPADAQIEHIGGDRFVVRHAGRITTVESWAALVAWARRVPAPQPTAAAMAAGTEER</sequence>
<keyword evidence="3 6" id="KW-0067">ATP-binding</keyword>
<dbReference type="RefSeq" id="WP_073457976.1">
    <property type="nucleotide sequence ID" value="NZ_FRAP01000012.1"/>
</dbReference>
<dbReference type="CDD" id="cd03214">
    <property type="entry name" value="ABC_Iron-Siderophores_B12_Hemin"/>
    <property type="match status" value="1"/>
</dbReference>
<evidence type="ECO:0000256" key="3">
    <source>
        <dbReference type="ARBA" id="ARBA00022840"/>
    </source>
</evidence>
<dbReference type="GO" id="GO:0005524">
    <property type="term" value="F:ATP binding"/>
    <property type="evidence" value="ECO:0007669"/>
    <property type="project" value="UniProtKB-KW"/>
</dbReference>
<keyword evidence="2" id="KW-0547">Nucleotide-binding</keyword>
<dbReference type="AlphaFoldDB" id="A0A1M6VER9"/>
<evidence type="ECO:0000256" key="2">
    <source>
        <dbReference type="ARBA" id="ARBA00022741"/>
    </source>
</evidence>
<gene>
    <name evidence="6" type="ORF">SAMN05443637_11277</name>
</gene>
<accession>A0A1M6VER9</accession>
<evidence type="ECO:0000313" key="6">
    <source>
        <dbReference type="EMBL" id="SHK79854.1"/>
    </source>
</evidence>
<dbReference type="SMART" id="SM00382">
    <property type="entry name" value="AAA"/>
    <property type="match status" value="1"/>
</dbReference>
<name>A0A1M6VER9_PSETH</name>
<dbReference type="InterPro" id="IPR027417">
    <property type="entry name" value="P-loop_NTPase"/>
</dbReference>
<keyword evidence="4" id="KW-1278">Translocase</keyword>
<dbReference type="PANTHER" id="PTHR42794:SF1">
    <property type="entry name" value="HEMIN IMPORT ATP-BINDING PROTEIN HMUV"/>
    <property type="match status" value="1"/>
</dbReference>
<dbReference type="GO" id="GO:0016887">
    <property type="term" value="F:ATP hydrolysis activity"/>
    <property type="evidence" value="ECO:0007669"/>
    <property type="project" value="InterPro"/>
</dbReference>
<dbReference type="InterPro" id="IPR003439">
    <property type="entry name" value="ABC_transporter-like_ATP-bd"/>
</dbReference>
<dbReference type="PROSITE" id="PS50893">
    <property type="entry name" value="ABC_TRANSPORTER_2"/>
    <property type="match status" value="1"/>
</dbReference>
<evidence type="ECO:0000259" key="5">
    <source>
        <dbReference type="PROSITE" id="PS50893"/>
    </source>
</evidence>
<reference evidence="6 7" key="1">
    <citation type="submission" date="2016-11" db="EMBL/GenBank/DDBJ databases">
        <authorList>
            <person name="Jaros S."/>
            <person name="Januszkiewicz K."/>
            <person name="Wedrychowicz H."/>
        </authorList>
    </citation>
    <scope>NUCLEOTIDE SEQUENCE [LARGE SCALE GENOMIC DNA]</scope>
    <source>
        <strain evidence="6 7">DSM 43832</strain>
    </source>
</reference>
<keyword evidence="7" id="KW-1185">Reference proteome</keyword>
<dbReference type="SUPFAM" id="SSF52540">
    <property type="entry name" value="P-loop containing nucleoside triphosphate hydrolases"/>
    <property type="match status" value="1"/>
</dbReference>
<protein>
    <submittedName>
        <fullName evidence="6">Iron complex transport system ATP-binding protein</fullName>
    </submittedName>
</protein>
<dbReference type="PANTHER" id="PTHR42794">
    <property type="entry name" value="HEMIN IMPORT ATP-BINDING PROTEIN HMUV"/>
    <property type="match status" value="1"/>
</dbReference>
<keyword evidence="1" id="KW-0813">Transport</keyword>
<dbReference type="Proteomes" id="UP000184363">
    <property type="component" value="Unassembled WGS sequence"/>
</dbReference>
<evidence type="ECO:0000256" key="1">
    <source>
        <dbReference type="ARBA" id="ARBA00022448"/>
    </source>
</evidence>
<proteinExistence type="predicted"/>
<feature type="domain" description="ABC transporter" evidence="5">
    <location>
        <begin position="8"/>
        <end position="244"/>
    </location>
</feature>
<dbReference type="InterPro" id="IPR003593">
    <property type="entry name" value="AAA+_ATPase"/>
</dbReference>
<dbReference type="EMBL" id="FRAP01000012">
    <property type="protein sequence ID" value="SHK79854.1"/>
    <property type="molecule type" value="Genomic_DNA"/>
</dbReference>